<evidence type="ECO:0000259" key="2">
    <source>
        <dbReference type="Pfam" id="PF25273"/>
    </source>
</evidence>
<reference evidence="3" key="1">
    <citation type="submission" date="2022-03" db="EMBL/GenBank/DDBJ databases">
        <authorList>
            <person name="Sayadi A."/>
        </authorList>
    </citation>
    <scope>NUCLEOTIDE SEQUENCE</scope>
</reference>
<comment type="caution">
    <text evidence="3">The sequence shown here is derived from an EMBL/GenBank/DDBJ whole genome shotgun (WGS) entry which is preliminary data.</text>
</comment>
<keyword evidence="4" id="KW-1185">Reference proteome</keyword>
<gene>
    <name evidence="3" type="ORF">ACAOBT_LOCUS29506</name>
</gene>
<protein>
    <recommendedName>
        <fullName evidence="2">DUF7869 domain-containing protein</fullName>
    </recommendedName>
</protein>
<organism evidence="3 4">
    <name type="scientific">Acanthoscelides obtectus</name>
    <name type="common">Bean weevil</name>
    <name type="synonym">Bruchus obtectus</name>
    <dbReference type="NCBI Taxonomy" id="200917"/>
    <lineage>
        <taxon>Eukaryota</taxon>
        <taxon>Metazoa</taxon>
        <taxon>Ecdysozoa</taxon>
        <taxon>Arthropoda</taxon>
        <taxon>Hexapoda</taxon>
        <taxon>Insecta</taxon>
        <taxon>Pterygota</taxon>
        <taxon>Neoptera</taxon>
        <taxon>Endopterygota</taxon>
        <taxon>Coleoptera</taxon>
        <taxon>Polyphaga</taxon>
        <taxon>Cucujiformia</taxon>
        <taxon>Chrysomeloidea</taxon>
        <taxon>Chrysomelidae</taxon>
        <taxon>Bruchinae</taxon>
        <taxon>Bruchini</taxon>
        <taxon>Acanthoscelides</taxon>
    </lineage>
</organism>
<dbReference type="AlphaFoldDB" id="A0A9P0M7Q9"/>
<evidence type="ECO:0000256" key="1">
    <source>
        <dbReference type="SAM" id="MobiDB-lite"/>
    </source>
</evidence>
<dbReference type="EMBL" id="CAKOFQ010007736">
    <property type="protein sequence ID" value="CAH2007163.1"/>
    <property type="molecule type" value="Genomic_DNA"/>
</dbReference>
<dbReference type="OrthoDB" id="6720224at2759"/>
<dbReference type="InterPro" id="IPR057191">
    <property type="entry name" value="DUF7869"/>
</dbReference>
<proteinExistence type="predicted"/>
<feature type="region of interest" description="Disordered" evidence="1">
    <location>
        <begin position="1"/>
        <end position="50"/>
    </location>
</feature>
<dbReference type="Proteomes" id="UP001152888">
    <property type="component" value="Unassembled WGS sequence"/>
</dbReference>
<dbReference type="Pfam" id="PF25273">
    <property type="entry name" value="DUF7869"/>
    <property type="match status" value="1"/>
</dbReference>
<evidence type="ECO:0000313" key="4">
    <source>
        <dbReference type="Proteomes" id="UP001152888"/>
    </source>
</evidence>
<feature type="domain" description="DUF7869" evidence="2">
    <location>
        <begin position="429"/>
        <end position="517"/>
    </location>
</feature>
<sequence length="639" mass="75214">MSRGKFITSLCITERNEPLEERQQHDEEPISDYDDSDADPNYEPSVSPRRKKIKFSDFDDVSLAPLKNRQPLKKVNENVNANCRVSQERPDKQEKHPLLLSCHNNCRQKCSSKINDENFRELIRTKFWRLSFGERRLFLDAHIKQFEIKVRRQEAQRSSRNVSLKYFLPLPVETEAKFEKIQVCKTMFLHTLGLKTDGMITCHIHSKKRSVEGIAQTVDERGLVIRGMLEEQKMRTEEIVIKHINSFNPVVSHYNLKHTPNRRFLPPDLTIKYIWQDFCNLQKISYDLYRRIFEKQNIGFKKPSQDECAQCLKHKVHIIRQCDASSCKICCQFENHKKSYTEARQHYENDSNQEVMQDEKVYAVDMQKVLLLPKMSTKESFFVSRLVVFNETFASLHKDGNICVMWHEAIRGRSATDVASAYYNVIKNSDNVTKKFTFWVDNCSAQNKNWTLYSAFATFVNCEWGPEEITLKYFEPGHSFMAADSVHGRINTEMKKHPNIYDFEQLLKIIEQSSKKTKCLPINNFDFFLFEDGSKQRKSNNIPLLEKIKLAQFRKGCRHLFYKECHNETVFQEVEFLKKKVDLKFPIHPFVETLGLNSEKRETILKKLVPSFKDERKKLFWQFLPSNDNSKDLCVVSEA</sequence>
<feature type="compositionally biased region" description="Basic and acidic residues" evidence="1">
    <location>
        <begin position="14"/>
        <end position="28"/>
    </location>
</feature>
<name>A0A9P0M7Q9_ACAOB</name>
<feature type="compositionally biased region" description="Acidic residues" evidence="1">
    <location>
        <begin position="29"/>
        <end position="40"/>
    </location>
</feature>
<dbReference type="PANTHER" id="PTHR10773:SF19">
    <property type="match status" value="1"/>
</dbReference>
<accession>A0A9P0M7Q9</accession>
<evidence type="ECO:0000313" key="3">
    <source>
        <dbReference type="EMBL" id="CAH2007163.1"/>
    </source>
</evidence>
<dbReference type="PANTHER" id="PTHR10773">
    <property type="entry name" value="DNA-DIRECTED RNA POLYMERASES I, II, AND III SUBUNIT RPABC2"/>
    <property type="match status" value="1"/>
</dbReference>